<feature type="domain" description="BTB" evidence="1">
    <location>
        <begin position="183"/>
        <end position="247"/>
    </location>
</feature>
<dbReference type="SMART" id="SM00225">
    <property type="entry name" value="BTB"/>
    <property type="match status" value="1"/>
</dbReference>
<dbReference type="CDD" id="cd18186">
    <property type="entry name" value="BTB_POZ_ZBTB_KLHL-like"/>
    <property type="match status" value="1"/>
</dbReference>
<name>A0A813JYT6_POLGL</name>
<proteinExistence type="predicted"/>
<accession>A0A813JYT6</accession>
<organism evidence="2 3">
    <name type="scientific">Polarella glacialis</name>
    <name type="common">Dinoflagellate</name>
    <dbReference type="NCBI Taxonomy" id="89957"/>
    <lineage>
        <taxon>Eukaryota</taxon>
        <taxon>Sar</taxon>
        <taxon>Alveolata</taxon>
        <taxon>Dinophyceae</taxon>
        <taxon>Suessiales</taxon>
        <taxon>Suessiaceae</taxon>
        <taxon>Polarella</taxon>
    </lineage>
</organism>
<dbReference type="Gene3D" id="3.30.710.10">
    <property type="entry name" value="Potassium Channel Kv1.1, Chain A"/>
    <property type="match status" value="1"/>
</dbReference>
<evidence type="ECO:0000259" key="1">
    <source>
        <dbReference type="PROSITE" id="PS50097"/>
    </source>
</evidence>
<evidence type="ECO:0000313" key="2">
    <source>
        <dbReference type="EMBL" id="CAE8689847.1"/>
    </source>
</evidence>
<dbReference type="EMBL" id="CAJNNW010027143">
    <property type="protein sequence ID" value="CAE8689847.1"/>
    <property type="molecule type" value="Genomic_DNA"/>
</dbReference>
<dbReference type="InterPro" id="IPR000210">
    <property type="entry name" value="BTB/POZ_dom"/>
</dbReference>
<dbReference type="AlphaFoldDB" id="A0A813JYT6"/>
<dbReference type="Proteomes" id="UP000626109">
    <property type="component" value="Unassembled WGS sequence"/>
</dbReference>
<dbReference type="Pfam" id="PF00651">
    <property type="entry name" value="BTB"/>
    <property type="match status" value="1"/>
</dbReference>
<dbReference type="PANTHER" id="PTHR24413">
    <property type="entry name" value="SPECKLE-TYPE POZ PROTEIN"/>
    <property type="match status" value="1"/>
</dbReference>
<protein>
    <recommendedName>
        <fullName evidence="1">BTB domain-containing protein</fullName>
    </recommendedName>
</protein>
<dbReference type="SUPFAM" id="SSF54695">
    <property type="entry name" value="POZ domain"/>
    <property type="match status" value="1"/>
</dbReference>
<dbReference type="PROSITE" id="PS50097">
    <property type="entry name" value="BTB"/>
    <property type="match status" value="1"/>
</dbReference>
<reference evidence="2" key="1">
    <citation type="submission" date="2021-02" db="EMBL/GenBank/DDBJ databases">
        <authorList>
            <person name="Dougan E. K."/>
            <person name="Rhodes N."/>
            <person name="Thang M."/>
            <person name="Chan C."/>
        </authorList>
    </citation>
    <scope>NUCLEOTIDE SEQUENCE</scope>
</reference>
<comment type="caution">
    <text evidence="2">The sequence shown here is derived from an EMBL/GenBank/DDBJ whole genome shotgun (WGS) entry which is preliminary data.</text>
</comment>
<sequence length="301" mass="34623">MATTPCRVLTETRHTFFLTVPYQSNDQYKPGQAVRSPWRSIEDCEVRLSVFQRGWYCGQFQTVSAFVQLQPKDASGDWELPDVEFRISVFRSEPGIWKKGEHFEGVIGKIKHTFSNHLIARDWQLPETGTTNVRQLQELGYLKLPEMELLFQFEVAGCFVPRRLTKRAKLDYGTESWRDMKFTDMVLCAEDEGGPELPCHRFVLAKLSEVFDRMLSSDMKEGAERRLVLRNADIETLRAFLEYIYTGLLPELLHIPSLQELRVLGDLYGTPELVTDCAQRLAGIRSASDVRVLPSKSLRIL</sequence>
<dbReference type="InterPro" id="IPR011333">
    <property type="entry name" value="SKP1/BTB/POZ_sf"/>
</dbReference>
<gene>
    <name evidence="2" type="ORF">PGLA2088_LOCUS26654</name>
</gene>
<evidence type="ECO:0000313" key="3">
    <source>
        <dbReference type="Proteomes" id="UP000626109"/>
    </source>
</evidence>